<dbReference type="AlphaFoldDB" id="A0A4U5LTQ0"/>
<keyword evidence="2" id="KW-1185">Reference proteome</keyword>
<reference evidence="1 2" key="1">
    <citation type="journal article" date="2015" name="Genome Biol.">
        <title>Comparative genomics of Steinernema reveals deeply conserved gene regulatory networks.</title>
        <authorList>
            <person name="Dillman A.R."/>
            <person name="Macchietto M."/>
            <person name="Porter C.F."/>
            <person name="Rogers A."/>
            <person name="Williams B."/>
            <person name="Antoshechkin I."/>
            <person name="Lee M.M."/>
            <person name="Goodwin Z."/>
            <person name="Lu X."/>
            <person name="Lewis E.E."/>
            <person name="Goodrich-Blair H."/>
            <person name="Stock S.P."/>
            <person name="Adams B.J."/>
            <person name="Sternberg P.W."/>
            <person name="Mortazavi A."/>
        </authorList>
    </citation>
    <scope>NUCLEOTIDE SEQUENCE [LARGE SCALE GENOMIC DNA]</scope>
    <source>
        <strain evidence="1 2">ALL</strain>
    </source>
</reference>
<organism evidence="1 2">
    <name type="scientific">Steinernema carpocapsae</name>
    <name type="common">Entomopathogenic nematode</name>
    <dbReference type="NCBI Taxonomy" id="34508"/>
    <lineage>
        <taxon>Eukaryota</taxon>
        <taxon>Metazoa</taxon>
        <taxon>Ecdysozoa</taxon>
        <taxon>Nematoda</taxon>
        <taxon>Chromadorea</taxon>
        <taxon>Rhabditida</taxon>
        <taxon>Tylenchina</taxon>
        <taxon>Panagrolaimomorpha</taxon>
        <taxon>Strongyloidoidea</taxon>
        <taxon>Steinernematidae</taxon>
        <taxon>Steinernema</taxon>
    </lineage>
</organism>
<name>A0A4U5LTQ0_STECR</name>
<sequence>MNLIYRYVVLFVSLLYLTLLIAHSAVFNFTVICMKENEAVDEANDQREPGAFDLGTKCAVWGDRSWAHSRVIASCETHGNLWFQSELCLFRYSVCRWDRVSSSS</sequence>
<protein>
    <submittedName>
        <fullName evidence="1">Uncharacterized protein</fullName>
    </submittedName>
</protein>
<comment type="caution">
    <text evidence="1">The sequence shown here is derived from an EMBL/GenBank/DDBJ whole genome shotgun (WGS) entry which is preliminary data.</text>
</comment>
<evidence type="ECO:0000313" key="1">
    <source>
        <dbReference type="EMBL" id="TKR59459.1"/>
    </source>
</evidence>
<accession>A0A4U5LTQ0</accession>
<dbReference type="EMBL" id="AZBU02000012">
    <property type="protein sequence ID" value="TKR59459.1"/>
    <property type="molecule type" value="Genomic_DNA"/>
</dbReference>
<gene>
    <name evidence="1" type="ORF">L596_029124</name>
</gene>
<evidence type="ECO:0000313" key="2">
    <source>
        <dbReference type="Proteomes" id="UP000298663"/>
    </source>
</evidence>
<proteinExistence type="predicted"/>
<reference evidence="1 2" key="2">
    <citation type="journal article" date="2019" name="G3 (Bethesda)">
        <title>Hybrid Assembly of the Genome of the Entomopathogenic Nematode Steinernema carpocapsae Identifies the X-Chromosome.</title>
        <authorList>
            <person name="Serra L."/>
            <person name="Macchietto M."/>
            <person name="Macias-Munoz A."/>
            <person name="McGill C.J."/>
            <person name="Rodriguez I.M."/>
            <person name="Rodriguez B."/>
            <person name="Murad R."/>
            <person name="Mortazavi A."/>
        </authorList>
    </citation>
    <scope>NUCLEOTIDE SEQUENCE [LARGE SCALE GENOMIC DNA]</scope>
    <source>
        <strain evidence="1 2">ALL</strain>
    </source>
</reference>
<dbReference type="Proteomes" id="UP000298663">
    <property type="component" value="Unassembled WGS sequence"/>
</dbReference>